<dbReference type="AlphaFoldDB" id="A0A4Y9RW98"/>
<dbReference type="InterPro" id="IPR011335">
    <property type="entry name" value="Restrct_endonuc-II-like"/>
</dbReference>
<dbReference type="GO" id="GO:0004519">
    <property type="term" value="F:endonuclease activity"/>
    <property type="evidence" value="ECO:0007669"/>
    <property type="project" value="UniProtKB-KW"/>
</dbReference>
<evidence type="ECO:0000256" key="5">
    <source>
        <dbReference type="ARBA" id="ARBA00023204"/>
    </source>
</evidence>
<dbReference type="OrthoDB" id="9801520at2"/>
<dbReference type="CDD" id="cd00221">
    <property type="entry name" value="Vsr"/>
    <property type="match status" value="1"/>
</dbReference>
<evidence type="ECO:0000256" key="2">
    <source>
        <dbReference type="ARBA" id="ARBA00022759"/>
    </source>
</evidence>
<dbReference type="Proteomes" id="UP000298438">
    <property type="component" value="Unassembled WGS sequence"/>
</dbReference>
<keyword evidence="4 6" id="KW-0378">Hydrolase</keyword>
<evidence type="ECO:0000313" key="8">
    <source>
        <dbReference type="Proteomes" id="UP000298438"/>
    </source>
</evidence>
<evidence type="ECO:0000256" key="3">
    <source>
        <dbReference type="ARBA" id="ARBA00022763"/>
    </source>
</evidence>
<organism evidence="7 8">
    <name type="scientific">Zemynaea arenosa</name>
    <dbReference type="NCBI Taxonomy" id="2561931"/>
    <lineage>
        <taxon>Bacteria</taxon>
        <taxon>Pseudomonadati</taxon>
        <taxon>Pseudomonadota</taxon>
        <taxon>Betaproteobacteria</taxon>
        <taxon>Burkholderiales</taxon>
        <taxon>Oxalobacteraceae</taxon>
        <taxon>Telluria group</taxon>
        <taxon>Zemynaea</taxon>
    </lineage>
</organism>
<keyword evidence="5 6" id="KW-0234">DNA repair</keyword>
<keyword evidence="3 6" id="KW-0227">DNA damage</keyword>
<dbReference type="EC" id="3.1.-.-" evidence="6"/>
<evidence type="ECO:0000256" key="4">
    <source>
        <dbReference type="ARBA" id="ARBA00022801"/>
    </source>
</evidence>
<keyword evidence="1 6" id="KW-0540">Nuclease</keyword>
<comment type="similarity">
    <text evidence="6">Belongs to the vsr family.</text>
</comment>
<dbReference type="RefSeq" id="WP_135209012.1">
    <property type="nucleotide sequence ID" value="NZ_SPVF01000252.1"/>
</dbReference>
<evidence type="ECO:0000313" key="7">
    <source>
        <dbReference type="EMBL" id="TFW13420.1"/>
    </source>
</evidence>
<dbReference type="GO" id="GO:0016787">
    <property type="term" value="F:hydrolase activity"/>
    <property type="evidence" value="ECO:0007669"/>
    <property type="project" value="UniProtKB-KW"/>
</dbReference>
<reference evidence="7 8" key="1">
    <citation type="submission" date="2019-03" db="EMBL/GenBank/DDBJ databases">
        <title>Draft Genome Sequence of Massilia arenosa sp. nov., a Novel Massilia Species Isolated from a Sandy-loam Maize Soil.</title>
        <authorList>
            <person name="Raths R."/>
            <person name="Peta V."/>
            <person name="Bucking H."/>
        </authorList>
    </citation>
    <scope>NUCLEOTIDE SEQUENCE [LARGE SCALE GENOMIC DNA]</scope>
    <source>
        <strain evidence="7 8">MC02</strain>
    </source>
</reference>
<dbReference type="GO" id="GO:0006298">
    <property type="term" value="P:mismatch repair"/>
    <property type="evidence" value="ECO:0007669"/>
    <property type="project" value="UniProtKB-UniRule"/>
</dbReference>
<keyword evidence="2 6" id="KW-0255">Endonuclease</keyword>
<gene>
    <name evidence="7" type="primary">vsr</name>
    <name evidence="7" type="ORF">E4L96_19735</name>
</gene>
<comment type="function">
    <text evidence="6">May nick specific sequences that contain T:G mispairs resulting from m5C-deamination.</text>
</comment>
<dbReference type="EMBL" id="SPVF01000252">
    <property type="protein sequence ID" value="TFW13420.1"/>
    <property type="molecule type" value="Genomic_DNA"/>
</dbReference>
<sequence length="153" mass="17426">MTDKFTAEFRSRIMGEVRAKHTKPELVVRRLLHATGYRYRLHVPNLPGRPDLVFPKRRLVVFINGCFWHLHAGCAKARLPKSRVECWTEKLEGNRRRDALNVAALQPLGWGVMTIWECELQNHAKLLGSLQEFLGLPGANLGAARSVRVLHGQ</sequence>
<proteinExistence type="inferred from homology"/>
<comment type="caution">
    <text evidence="7">The sequence shown here is derived from an EMBL/GenBank/DDBJ whole genome shotgun (WGS) entry which is preliminary data.</text>
</comment>
<dbReference type="NCBIfam" id="TIGR00632">
    <property type="entry name" value="vsr"/>
    <property type="match status" value="1"/>
</dbReference>
<evidence type="ECO:0000256" key="6">
    <source>
        <dbReference type="PIRNR" id="PIRNR018267"/>
    </source>
</evidence>
<keyword evidence="8" id="KW-1185">Reference proteome</keyword>
<dbReference type="SUPFAM" id="SSF52980">
    <property type="entry name" value="Restriction endonuclease-like"/>
    <property type="match status" value="1"/>
</dbReference>
<accession>A0A4Y9RW98</accession>
<dbReference type="Gene3D" id="3.40.960.10">
    <property type="entry name" value="VSR Endonuclease"/>
    <property type="match status" value="1"/>
</dbReference>
<name>A0A4Y9RW98_9BURK</name>
<evidence type="ECO:0000256" key="1">
    <source>
        <dbReference type="ARBA" id="ARBA00022722"/>
    </source>
</evidence>
<dbReference type="InterPro" id="IPR004603">
    <property type="entry name" value="DNA_mismatch_endonuc_vsr"/>
</dbReference>
<dbReference type="PIRSF" id="PIRSF018267">
    <property type="entry name" value="VSR_endonuc"/>
    <property type="match status" value="1"/>
</dbReference>
<protein>
    <recommendedName>
        <fullName evidence="6">Very short patch repair endonuclease</fullName>
        <ecNumber evidence="6">3.1.-.-</ecNumber>
    </recommendedName>
</protein>
<dbReference type="Pfam" id="PF03852">
    <property type="entry name" value="Vsr"/>
    <property type="match status" value="1"/>
</dbReference>